<dbReference type="STRING" id="1005928.SAMN04487859_11060"/>
<protein>
    <recommendedName>
        <fullName evidence="3 9">Biotin carboxyl carrier protein of acetyl-CoA carboxylase</fullName>
    </recommendedName>
</protein>
<organism evidence="12 13">
    <name type="scientific">Roseovarius lutimaris</name>
    <dbReference type="NCBI Taxonomy" id="1005928"/>
    <lineage>
        <taxon>Bacteria</taxon>
        <taxon>Pseudomonadati</taxon>
        <taxon>Pseudomonadota</taxon>
        <taxon>Alphaproteobacteria</taxon>
        <taxon>Rhodobacterales</taxon>
        <taxon>Roseobacteraceae</taxon>
        <taxon>Roseovarius</taxon>
    </lineage>
</organism>
<dbReference type="Proteomes" id="UP000198599">
    <property type="component" value="Unassembled WGS sequence"/>
</dbReference>
<accession>A0A1I5CIK4</accession>
<dbReference type="Gene3D" id="2.40.50.100">
    <property type="match status" value="1"/>
</dbReference>
<evidence type="ECO:0000256" key="1">
    <source>
        <dbReference type="ARBA" id="ARBA00003761"/>
    </source>
</evidence>
<evidence type="ECO:0000256" key="3">
    <source>
        <dbReference type="ARBA" id="ARBA00017562"/>
    </source>
</evidence>
<dbReference type="InterPro" id="IPR011053">
    <property type="entry name" value="Single_hybrid_motif"/>
</dbReference>
<evidence type="ECO:0000259" key="11">
    <source>
        <dbReference type="PROSITE" id="PS50968"/>
    </source>
</evidence>
<dbReference type="InterPro" id="IPR001882">
    <property type="entry name" value="Biotin_BS"/>
</dbReference>
<sequence>MLKYSDVGEILSLIDSSSCDEVILEAEGIKLVVRRGGGAASTGGPSPHPVPSGAPASGAVAQPAASPPASPPKASSTGGDGFIGAPMVGTFYRAPSPDDPPFVEIGSKVNVGDPICVIEVMKLFTTVHSEMAGTITQIGVDDAQLVEFGQMIFMIDPA</sequence>
<evidence type="ECO:0000256" key="9">
    <source>
        <dbReference type="RuleBase" id="RU364072"/>
    </source>
</evidence>
<dbReference type="GO" id="GO:0003989">
    <property type="term" value="F:acetyl-CoA carboxylase activity"/>
    <property type="evidence" value="ECO:0007669"/>
    <property type="project" value="InterPro"/>
</dbReference>
<dbReference type="RefSeq" id="WP_092838025.1">
    <property type="nucleotide sequence ID" value="NZ_FOVP01000010.1"/>
</dbReference>
<comment type="function">
    <text evidence="1 9">This protein is a component of the acetyl coenzyme A carboxylase complex; first, biotin carboxylase catalyzes the carboxylation of the carrier protein and then the transcarboxylase transfers the carboxyl group to form malonyl-CoA.</text>
</comment>
<evidence type="ECO:0000256" key="2">
    <source>
        <dbReference type="ARBA" id="ARBA00005194"/>
    </source>
</evidence>
<dbReference type="InterPro" id="IPR050709">
    <property type="entry name" value="Biotin_Carboxyl_Carrier/Decarb"/>
</dbReference>
<dbReference type="EMBL" id="FOVP01000010">
    <property type="protein sequence ID" value="SFN86682.1"/>
    <property type="molecule type" value="Genomic_DNA"/>
</dbReference>
<dbReference type="PANTHER" id="PTHR45266:SF3">
    <property type="entry name" value="OXALOACETATE DECARBOXYLASE ALPHA CHAIN"/>
    <property type="match status" value="1"/>
</dbReference>
<dbReference type="InterPro" id="IPR000089">
    <property type="entry name" value="Biotin_lipoyl"/>
</dbReference>
<dbReference type="GO" id="GO:0009317">
    <property type="term" value="C:acetyl-CoA carboxylase complex"/>
    <property type="evidence" value="ECO:0007669"/>
    <property type="project" value="InterPro"/>
</dbReference>
<evidence type="ECO:0000313" key="12">
    <source>
        <dbReference type="EMBL" id="SFN86682.1"/>
    </source>
</evidence>
<keyword evidence="5 9" id="KW-0276">Fatty acid metabolism</keyword>
<comment type="pathway">
    <text evidence="2 9">Lipid metabolism; fatty acid biosynthesis.</text>
</comment>
<dbReference type="PROSITE" id="PS50968">
    <property type="entry name" value="BIOTINYL_LIPOYL"/>
    <property type="match status" value="1"/>
</dbReference>
<keyword evidence="8 9" id="KW-0092">Biotin</keyword>
<evidence type="ECO:0000256" key="7">
    <source>
        <dbReference type="ARBA" id="ARBA00023160"/>
    </source>
</evidence>
<evidence type="ECO:0000256" key="4">
    <source>
        <dbReference type="ARBA" id="ARBA00022516"/>
    </source>
</evidence>
<dbReference type="InterPro" id="IPR001249">
    <property type="entry name" value="AcCoA_biotinCC"/>
</dbReference>
<feature type="domain" description="Lipoyl-binding" evidence="11">
    <location>
        <begin position="80"/>
        <end position="156"/>
    </location>
</feature>
<gene>
    <name evidence="12" type="ORF">SAMN04487859_11060</name>
</gene>
<evidence type="ECO:0000256" key="10">
    <source>
        <dbReference type="SAM" id="MobiDB-lite"/>
    </source>
</evidence>
<keyword evidence="13" id="KW-1185">Reference proteome</keyword>
<evidence type="ECO:0000256" key="5">
    <source>
        <dbReference type="ARBA" id="ARBA00022832"/>
    </source>
</evidence>
<evidence type="ECO:0000256" key="6">
    <source>
        <dbReference type="ARBA" id="ARBA00023098"/>
    </source>
</evidence>
<feature type="compositionally biased region" description="Low complexity" evidence="10">
    <location>
        <begin position="53"/>
        <end position="64"/>
    </location>
</feature>
<dbReference type="CDD" id="cd06850">
    <property type="entry name" value="biotinyl_domain"/>
    <property type="match status" value="1"/>
</dbReference>
<evidence type="ECO:0000313" key="13">
    <source>
        <dbReference type="Proteomes" id="UP000198599"/>
    </source>
</evidence>
<feature type="region of interest" description="Disordered" evidence="10">
    <location>
        <begin position="36"/>
        <end position="82"/>
    </location>
</feature>
<proteinExistence type="predicted"/>
<dbReference type="SUPFAM" id="SSF51230">
    <property type="entry name" value="Single hybrid motif"/>
    <property type="match status" value="1"/>
</dbReference>
<dbReference type="GO" id="GO:0006633">
    <property type="term" value="P:fatty acid biosynthetic process"/>
    <property type="evidence" value="ECO:0007669"/>
    <property type="project" value="UniProtKB-UniPathway"/>
</dbReference>
<dbReference type="PANTHER" id="PTHR45266">
    <property type="entry name" value="OXALOACETATE DECARBOXYLASE ALPHA CHAIN"/>
    <property type="match status" value="1"/>
</dbReference>
<keyword evidence="4 9" id="KW-0444">Lipid biosynthesis</keyword>
<dbReference type="PROSITE" id="PS00188">
    <property type="entry name" value="BIOTIN"/>
    <property type="match status" value="1"/>
</dbReference>
<evidence type="ECO:0000256" key="8">
    <source>
        <dbReference type="ARBA" id="ARBA00023267"/>
    </source>
</evidence>
<dbReference type="NCBIfam" id="TIGR00531">
    <property type="entry name" value="BCCP"/>
    <property type="match status" value="1"/>
</dbReference>
<name>A0A1I5CIK4_9RHOB</name>
<dbReference type="UniPathway" id="UPA00094"/>
<keyword evidence="7 9" id="KW-0275">Fatty acid biosynthesis</keyword>
<keyword evidence="6 9" id="KW-0443">Lipid metabolism</keyword>
<dbReference type="PRINTS" id="PR01071">
    <property type="entry name" value="ACOABIOTINCC"/>
</dbReference>
<dbReference type="AlphaFoldDB" id="A0A1I5CIK4"/>
<dbReference type="Pfam" id="PF00364">
    <property type="entry name" value="Biotin_lipoyl"/>
    <property type="match status" value="1"/>
</dbReference>
<reference evidence="13" key="1">
    <citation type="submission" date="2016-10" db="EMBL/GenBank/DDBJ databases">
        <authorList>
            <person name="Varghese N."/>
            <person name="Submissions S."/>
        </authorList>
    </citation>
    <scope>NUCLEOTIDE SEQUENCE [LARGE SCALE GENOMIC DNA]</scope>
    <source>
        <strain evidence="13">DSM 28463</strain>
    </source>
</reference>
<dbReference type="OrthoDB" id="9811735at2"/>